<keyword evidence="9" id="KW-0472">Membrane</keyword>
<keyword evidence="6 11" id="KW-0378">Hydrolase</keyword>
<evidence type="ECO:0000259" key="10">
    <source>
        <dbReference type="Pfam" id="PF00443"/>
    </source>
</evidence>
<dbReference type="SUPFAM" id="SSF54001">
    <property type="entry name" value="Cysteine proteinases"/>
    <property type="match status" value="1"/>
</dbReference>
<evidence type="ECO:0000256" key="1">
    <source>
        <dbReference type="ARBA" id="ARBA00000707"/>
    </source>
</evidence>
<dbReference type="InterPro" id="IPR038765">
    <property type="entry name" value="Papain-like_cys_pep_sf"/>
</dbReference>
<dbReference type="Gene3D" id="3.90.70.10">
    <property type="entry name" value="Cysteine proteinases"/>
    <property type="match status" value="1"/>
</dbReference>
<dbReference type="EMBL" id="GBBK01005264">
    <property type="protein sequence ID" value="JAC19218.1"/>
    <property type="molecule type" value="mRNA"/>
</dbReference>
<keyword evidence="5" id="KW-0833">Ubl conjugation pathway</keyword>
<comment type="catalytic activity">
    <reaction evidence="1">
        <text>Thiol-dependent hydrolysis of ester, thioester, amide, peptide and isopeptide bonds formed by the C-terminal Gly of ubiquitin (a 76-residue protein attached to proteins as an intracellular targeting signal).</text>
        <dbReference type="EC" id="3.4.19.12"/>
    </reaction>
</comment>
<dbReference type="EC" id="3.4.19.12" evidence="3"/>
<name>A0A023FEE4_AMBCJ</name>
<evidence type="ECO:0000256" key="4">
    <source>
        <dbReference type="ARBA" id="ARBA00022670"/>
    </source>
</evidence>
<evidence type="ECO:0000256" key="3">
    <source>
        <dbReference type="ARBA" id="ARBA00012759"/>
    </source>
</evidence>
<keyword evidence="9" id="KW-0812">Transmembrane</keyword>
<proteinExistence type="evidence at transcript level"/>
<evidence type="ECO:0000256" key="6">
    <source>
        <dbReference type="ARBA" id="ARBA00022801"/>
    </source>
</evidence>
<comment type="similarity">
    <text evidence="2">Belongs to the peptidase C19 family. USP10 subfamily.</text>
</comment>
<accession>A0A023FEE4</accession>
<keyword evidence="7" id="KW-0788">Thiol protease</keyword>
<dbReference type="InterPro" id="IPR001394">
    <property type="entry name" value="Peptidase_C19_UCH"/>
</dbReference>
<dbReference type="Pfam" id="PF00443">
    <property type="entry name" value="UCH"/>
    <property type="match status" value="1"/>
</dbReference>
<protein>
    <recommendedName>
        <fullName evidence="3">ubiquitinyl hydrolase 1</fullName>
        <ecNumber evidence="3">3.4.19.12</ecNumber>
    </recommendedName>
</protein>
<dbReference type="GO" id="GO:0006508">
    <property type="term" value="P:proteolysis"/>
    <property type="evidence" value="ECO:0007669"/>
    <property type="project" value="UniProtKB-KW"/>
</dbReference>
<dbReference type="InterPro" id="IPR050164">
    <property type="entry name" value="Peptidase_C19"/>
</dbReference>
<evidence type="ECO:0000256" key="2">
    <source>
        <dbReference type="ARBA" id="ARBA00005427"/>
    </source>
</evidence>
<reference evidence="11" key="1">
    <citation type="submission" date="2014-03" db="EMBL/GenBank/DDBJ databases">
        <title>The sialotranscriptome of Amblyomma triste, Amblyomma parvum and Amblyomma cajennense ticks, uncovered by 454-based RNA-seq.</title>
        <authorList>
            <person name="Garcia G.R."/>
            <person name="Gardinassi L.G."/>
            <person name="Ribeiro J.M."/>
            <person name="Anatriello E."/>
            <person name="Ferreira B.R."/>
            <person name="Moreira H.N."/>
            <person name="Mafra C."/>
            <person name="Olegario M.M."/>
            <person name="Szabo P.J."/>
            <person name="Miranda-Santos I.K."/>
            <person name="Maruyama S.R."/>
        </authorList>
    </citation>
    <scope>NUCLEOTIDE SEQUENCE</scope>
    <source>
        <strain evidence="11">Uberlandia</strain>
        <tissue evidence="11">Salivary glands</tissue>
    </source>
</reference>
<evidence type="ECO:0000256" key="5">
    <source>
        <dbReference type="ARBA" id="ARBA00022786"/>
    </source>
</evidence>
<dbReference type="PANTHER" id="PTHR24006:SF687">
    <property type="entry name" value="UBIQUITIN CARBOXYL-TERMINAL HYDROLASE 10"/>
    <property type="match status" value="1"/>
</dbReference>
<sequence length="237" mass="26746">MLLPFHSLFSLLIFILFVYFSSLYFLQSYAIPLVRETGKKDELVIGSAYDPEPFRDLLMKIKPDCKKGKQEDAEEFLSFMLNGLHDEMVSSMRSVSNGHNGQCNGEAQASAERLDDEDDDEGPWKTVSHRNRYQVTRSAEYSNSPLMDIFGGEMRSSVTADGETSASLQPFFTLQLDIQDGVKTVEEALLHLAAEEKVHNYHSSKSNKEVRKIPNVPPAAPWLPHLHATLQVPWCPL</sequence>
<feature type="domain" description="Peptidase C19 ubiquitin carboxyl-terminal hydrolase" evidence="10">
    <location>
        <begin position="47"/>
        <end position="161"/>
    </location>
</feature>
<dbReference type="GO" id="GO:0005829">
    <property type="term" value="C:cytosol"/>
    <property type="evidence" value="ECO:0007669"/>
    <property type="project" value="TreeGrafter"/>
</dbReference>
<evidence type="ECO:0000256" key="7">
    <source>
        <dbReference type="ARBA" id="ARBA00022807"/>
    </source>
</evidence>
<feature type="region of interest" description="Disordered" evidence="8">
    <location>
        <begin position="94"/>
        <end position="128"/>
    </location>
</feature>
<keyword evidence="9" id="KW-1133">Transmembrane helix</keyword>
<organism evidence="11">
    <name type="scientific">Amblyomma cajennense</name>
    <name type="common">Cayenne tick</name>
    <name type="synonym">Acarus cajennensis</name>
    <dbReference type="NCBI Taxonomy" id="34607"/>
    <lineage>
        <taxon>Eukaryota</taxon>
        <taxon>Metazoa</taxon>
        <taxon>Ecdysozoa</taxon>
        <taxon>Arthropoda</taxon>
        <taxon>Chelicerata</taxon>
        <taxon>Arachnida</taxon>
        <taxon>Acari</taxon>
        <taxon>Parasitiformes</taxon>
        <taxon>Ixodida</taxon>
        <taxon>Ixodoidea</taxon>
        <taxon>Ixodidae</taxon>
        <taxon>Amblyomminae</taxon>
        <taxon>Amblyomma</taxon>
    </lineage>
</organism>
<dbReference type="GO" id="GO:0016579">
    <property type="term" value="P:protein deubiquitination"/>
    <property type="evidence" value="ECO:0007669"/>
    <property type="project" value="InterPro"/>
</dbReference>
<evidence type="ECO:0000256" key="9">
    <source>
        <dbReference type="SAM" id="Phobius"/>
    </source>
</evidence>
<feature type="transmembrane region" description="Helical" evidence="9">
    <location>
        <begin position="6"/>
        <end position="26"/>
    </location>
</feature>
<dbReference type="AlphaFoldDB" id="A0A023FEE4"/>
<evidence type="ECO:0000313" key="11">
    <source>
        <dbReference type="EMBL" id="JAC19218.1"/>
    </source>
</evidence>
<dbReference type="PANTHER" id="PTHR24006">
    <property type="entry name" value="UBIQUITIN CARBOXYL-TERMINAL HYDROLASE"/>
    <property type="match status" value="1"/>
</dbReference>
<keyword evidence="4" id="KW-0645">Protease</keyword>
<dbReference type="GO" id="GO:0004843">
    <property type="term" value="F:cysteine-type deubiquitinase activity"/>
    <property type="evidence" value="ECO:0007669"/>
    <property type="project" value="UniProtKB-EC"/>
</dbReference>
<feature type="compositionally biased region" description="Polar residues" evidence="8">
    <location>
        <begin position="94"/>
        <end position="107"/>
    </location>
</feature>
<dbReference type="GO" id="GO:0005634">
    <property type="term" value="C:nucleus"/>
    <property type="evidence" value="ECO:0007669"/>
    <property type="project" value="TreeGrafter"/>
</dbReference>
<evidence type="ECO:0000256" key="8">
    <source>
        <dbReference type="SAM" id="MobiDB-lite"/>
    </source>
</evidence>